<feature type="transmembrane region" description="Helical" evidence="6">
    <location>
        <begin position="490"/>
        <end position="511"/>
    </location>
</feature>
<dbReference type="AlphaFoldDB" id="A0A8H6JWG7"/>
<feature type="transmembrane region" description="Helical" evidence="6">
    <location>
        <begin position="392"/>
        <end position="411"/>
    </location>
</feature>
<dbReference type="InterPro" id="IPR011701">
    <property type="entry name" value="MFS"/>
</dbReference>
<dbReference type="InterPro" id="IPR020846">
    <property type="entry name" value="MFS_dom"/>
</dbReference>
<evidence type="ECO:0000256" key="2">
    <source>
        <dbReference type="ARBA" id="ARBA00022692"/>
    </source>
</evidence>
<dbReference type="PANTHER" id="PTHR23502:SF33">
    <property type="entry name" value="MAJOR FACILITATOR SUPERFAMILY (MFS) PROFILE DOMAIN-CONTAINING PROTEIN-RELATED"/>
    <property type="match status" value="1"/>
</dbReference>
<dbReference type="EMBL" id="WIGN01000005">
    <property type="protein sequence ID" value="KAF6820435.1"/>
    <property type="molecule type" value="Genomic_DNA"/>
</dbReference>
<dbReference type="PROSITE" id="PS50850">
    <property type="entry name" value="MFS"/>
    <property type="match status" value="1"/>
</dbReference>
<organism evidence="8 9">
    <name type="scientific">Colletotrichum sojae</name>
    <dbReference type="NCBI Taxonomy" id="2175907"/>
    <lineage>
        <taxon>Eukaryota</taxon>
        <taxon>Fungi</taxon>
        <taxon>Dikarya</taxon>
        <taxon>Ascomycota</taxon>
        <taxon>Pezizomycotina</taxon>
        <taxon>Sordariomycetes</taxon>
        <taxon>Hypocreomycetidae</taxon>
        <taxon>Glomerellales</taxon>
        <taxon>Glomerellaceae</taxon>
        <taxon>Colletotrichum</taxon>
        <taxon>Colletotrichum orchidearum species complex</taxon>
    </lineage>
</organism>
<keyword evidence="5" id="KW-0325">Glycoprotein</keyword>
<feature type="transmembrane region" description="Helical" evidence="6">
    <location>
        <begin position="448"/>
        <end position="470"/>
    </location>
</feature>
<evidence type="ECO:0000259" key="7">
    <source>
        <dbReference type="PROSITE" id="PS50850"/>
    </source>
</evidence>
<keyword evidence="4 6" id="KW-0472">Membrane</keyword>
<feature type="transmembrane region" description="Helical" evidence="6">
    <location>
        <begin position="417"/>
        <end position="436"/>
    </location>
</feature>
<gene>
    <name evidence="8" type="ORF">CSOJ01_00691</name>
</gene>
<feature type="domain" description="Major facilitator superfamily (MFS) profile" evidence="7">
    <location>
        <begin position="74"/>
        <end position="514"/>
    </location>
</feature>
<evidence type="ECO:0000256" key="5">
    <source>
        <dbReference type="ARBA" id="ARBA00023180"/>
    </source>
</evidence>
<name>A0A8H6JWG7_9PEZI</name>
<protein>
    <submittedName>
        <fullName evidence="8">MFS multidrug transporter</fullName>
    </submittedName>
</protein>
<reference evidence="8 9" key="1">
    <citation type="journal article" date="2020" name="Phytopathology">
        <title>Genome Sequence Resources of Colletotrichum truncatum, C. plurivorum, C. musicola, and C. sojae: Four Species Pathogenic to Soybean (Glycine max).</title>
        <authorList>
            <person name="Rogerio F."/>
            <person name="Boufleur T.R."/>
            <person name="Ciampi-Guillardi M."/>
            <person name="Sukno S.A."/>
            <person name="Thon M.R."/>
            <person name="Massola Junior N.S."/>
            <person name="Baroncelli R."/>
        </authorList>
    </citation>
    <scope>NUCLEOTIDE SEQUENCE [LARGE SCALE GENOMIC DNA]</scope>
    <source>
        <strain evidence="8 9">LFN0009</strain>
    </source>
</reference>
<sequence length="520" mass="56464">MRVNNIECQVKETADPNLCQAPTPTKLTAIGDEETQATHPPIPVTDLSAGIVGWEAQDDSNMPMNFSKAEKITTIALVGSFAFVTPFASSISASAQTQLLRDLGGGDDSSERLLVTMTVAIYVLGFSVGPLLLSPLSELHGRRPLILISDLLFTVWSLACALAPSLPALVAFRFFEGVGGSGCLTITAGVLGDLFAPHERGRAMSWFQLGPNTAPFIAPIVGGYMTQSIGWRWDFWLCTIMGASVTVASIFLLRESNSRVIIRRKTRRMRTDLGRDDLVSCYADIDGASQTESRYLAQSLIRPLRMLALFPVLLILSIAGAIYYGLQYLLLVTLAPVFGDVYGFSAGETGLVYLAIGFGCFFGLFIFHFASDRSVARQTKCNGGEFTPEMRAPLAIWGSVILPATFFIYGWCAQYRTHWIIPVLSLIPFSCGLNLLSMPLTTYIIDCYTVYAASAMAANMALKSICGAFLPLAGPAVYDKMGLGWGNTLLGFIALAMAPMPVIIWKFGNVLRKKDSSRKL</sequence>
<dbReference type="GO" id="GO:0016020">
    <property type="term" value="C:membrane"/>
    <property type="evidence" value="ECO:0007669"/>
    <property type="project" value="UniProtKB-SubCell"/>
</dbReference>
<keyword evidence="9" id="KW-1185">Reference proteome</keyword>
<keyword evidence="2 6" id="KW-0812">Transmembrane</keyword>
<accession>A0A8H6JWG7</accession>
<dbReference type="CDD" id="cd17323">
    <property type="entry name" value="MFS_Tpo1_MDR_like"/>
    <property type="match status" value="1"/>
</dbReference>
<dbReference type="Proteomes" id="UP000652219">
    <property type="component" value="Unassembled WGS sequence"/>
</dbReference>
<comment type="caution">
    <text evidence="8">The sequence shown here is derived from an EMBL/GenBank/DDBJ whole genome shotgun (WGS) entry which is preliminary data.</text>
</comment>
<proteinExistence type="predicted"/>
<dbReference type="Pfam" id="PF07690">
    <property type="entry name" value="MFS_1"/>
    <property type="match status" value="1"/>
</dbReference>
<feature type="transmembrane region" description="Helical" evidence="6">
    <location>
        <begin position="145"/>
        <end position="166"/>
    </location>
</feature>
<feature type="transmembrane region" description="Helical" evidence="6">
    <location>
        <begin position="350"/>
        <end position="371"/>
    </location>
</feature>
<evidence type="ECO:0000256" key="3">
    <source>
        <dbReference type="ARBA" id="ARBA00022989"/>
    </source>
</evidence>
<feature type="transmembrane region" description="Helical" evidence="6">
    <location>
        <begin position="113"/>
        <end position="133"/>
    </location>
</feature>
<dbReference type="FunFam" id="1.20.1250.20:FF:000011">
    <property type="entry name" value="MFS multidrug transporter, putative"/>
    <property type="match status" value="1"/>
</dbReference>
<feature type="transmembrane region" description="Helical" evidence="6">
    <location>
        <begin position="72"/>
        <end position="93"/>
    </location>
</feature>
<evidence type="ECO:0000256" key="1">
    <source>
        <dbReference type="ARBA" id="ARBA00004141"/>
    </source>
</evidence>
<feature type="transmembrane region" description="Helical" evidence="6">
    <location>
        <begin position="233"/>
        <end position="253"/>
    </location>
</feature>
<dbReference type="Gene3D" id="1.20.1250.20">
    <property type="entry name" value="MFS general substrate transporter like domains"/>
    <property type="match status" value="1"/>
</dbReference>
<comment type="subcellular location">
    <subcellularLocation>
        <location evidence="1">Membrane</location>
        <topology evidence="1">Multi-pass membrane protein</topology>
    </subcellularLocation>
</comment>
<feature type="transmembrane region" description="Helical" evidence="6">
    <location>
        <begin position="307"/>
        <end position="330"/>
    </location>
</feature>
<dbReference type="GO" id="GO:0022857">
    <property type="term" value="F:transmembrane transporter activity"/>
    <property type="evidence" value="ECO:0007669"/>
    <property type="project" value="InterPro"/>
</dbReference>
<dbReference type="SUPFAM" id="SSF103473">
    <property type="entry name" value="MFS general substrate transporter"/>
    <property type="match status" value="1"/>
</dbReference>
<dbReference type="InterPro" id="IPR036259">
    <property type="entry name" value="MFS_trans_sf"/>
</dbReference>
<keyword evidence="3 6" id="KW-1133">Transmembrane helix</keyword>
<evidence type="ECO:0000313" key="8">
    <source>
        <dbReference type="EMBL" id="KAF6820435.1"/>
    </source>
</evidence>
<evidence type="ECO:0000313" key="9">
    <source>
        <dbReference type="Proteomes" id="UP000652219"/>
    </source>
</evidence>
<evidence type="ECO:0000256" key="4">
    <source>
        <dbReference type="ARBA" id="ARBA00023136"/>
    </source>
</evidence>
<dbReference type="PANTHER" id="PTHR23502">
    <property type="entry name" value="MAJOR FACILITATOR SUPERFAMILY"/>
    <property type="match status" value="1"/>
</dbReference>
<evidence type="ECO:0000256" key="6">
    <source>
        <dbReference type="SAM" id="Phobius"/>
    </source>
</evidence>